<dbReference type="AlphaFoldDB" id="A0AAV4T7K9"/>
<keyword evidence="3" id="KW-1185">Reference proteome</keyword>
<sequence length="102" mass="11527">MTTMQIKAIRHPSIKYFRFAMKNCIPSIQDPCLIPQITNTKSLTEKVTEKIKPKNHNRKRGRKNINELYKNVKPGTAGTRDVDGYGHRGNTGSPGTDKGMTR</sequence>
<evidence type="ECO:0000313" key="2">
    <source>
        <dbReference type="EMBL" id="GIY42270.1"/>
    </source>
</evidence>
<gene>
    <name evidence="2" type="ORF">CDAR_236351</name>
</gene>
<feature type="region of interest" description="Disordered" evidence="1">
    <location>
        <begin position="69"/>
        <end position="102"/>
    </location>
</feature>
<proteinExistence type="predicted"/>
<accession>A0AAV4T7K9</accession>
<comment type="caution">
    <text evidence="2">The sequence shown here is derived from an EMBL/GenBank/DDBJ whole genome shotgun (WGS) entry which is preliminary data.</text>
</comment>
<name>A0AAV4T7K9_9ARAC</name>
<dbReference type="EMBL" id="BPLQ01009171">
    <property type="protein sequence ID" value="GIY42270.1"/>
    <property type="molecule type" value="Genomic_DNA"/>
</dbReference>
<organism evidence="2 3">
    <name type="scientific">Caerostris darwini</name>
    <dbReference type="NCBI Taxonomy" id="1538125"/>
    <lineage>
        <taxon>Eukaryota</taxon>
        <taxon>Metazoa</taxon>
        <taxon>Ecdysozoa</taxon>
        <taxon>Arthropoda</taxon>
        <taxon>Chelicerata</taxon>
        <taxon>Arachnida</taxon>
        <taxon>Araneae</taxon>
        <taxon>Araneomorphae</taxon>
        <taxon>Entelegynae</taxon>
        <taxon>Araneoidea</taxon>
        <taxon>Araneidae</taxon>
        <taxon>Caerostris</taxon>
    </lineage>
</organism>
<dbReference type="Proteomes" id="UP001054837">
    <property type="component" value="Unassembled WGS sequence"/>
</dbReference>
<reference evidence="2 3" key="1">
    <citation type="submission" date="2021-06" db="EMBL/GenBank/DDBJ databases">
        <title>Caerostris darwini draft genome.</title>
        <authorList>
            <person name="Kono N."/>
            <person name="Arakawa K."/>
        </authorList>
    </citation>
    <scope>NUCLEOTIDE SEQUENCE [LARGE SCALE GENOMIC DNA]</scope>
</reference>
<evidence type="ECO:0000256" key="1">
    <source>
        <dbReference type="SAM" id="MobiDB-lite"/>
    </source>
</evidence>
<evidence type="ECO:0000313" key="3">
    <source>
        <dbReference type="Proteomes" id="UP001054837"/>
    </source>
</evidence>
<protein>
    <submittedName>
        <fullName evidence="2">Uncharacterized protein</fullName>
    </submittedName>
</protein>